<reference evidence="5 6" key="1">
    <citation type="submission" date="2018-07" db="EMBL/GenBank/DDBJ databases">
        <title>Genomic Encyclopedia of Type Strains, Phase IV (KMG-IV): sequencing the most valuable type-strain genomes for metagenomic binning, comparative biology and taxonomic classification.</title>
        <authorList>
            <person name="Goeker M."/>
        </authorList>
    </citation>
    <scope>NUCLEOTIDE SEQUENCE [LARGE SCALE GENOMIC DNA]</scope>
    <source>
        <strain evidence="5 6">DSM 21352</strain>
    </source>
</reference>
<evidence type="ECO:0000256" key="2">
    <source>
        <dbReference type="ARBA" id="ARBA00022729"/>
    </source>
</evidence>
<dbReference type="EMBL" id="QQAV01000005">
    <property type="protein sequence ID" value="RDI24196.1"/>
    <property type="molecule type" value="Genomic_DNA"/>
</dbReference>
<evidence type="ECO:0000256" key="1">
    <source>
        <dbReference type="ARBA" id="ARBA00010062"/>
    </source>
</evidence>
<feature type="domain" description="Leucine-binding protein" evidence="4">
    <location>
        <begin position="33"/>
        <end position="369"/>
    </location>
</feature>
<dbReference type="InterPro" id="IPR028082">
    <property type="entry name" value="Peripla_BP_I"/>
</dbReference>
<dbReference type="SUPFAM" id="SSF53822">
    <property type="entry name" value="Periplasmic binding protein-like I"/>
    <property type="match status" value="1"/>
</dbReference>
<gene>
    <name evidence="5" type="ORF">DFR41_105111</name>
</gene>
<keyword evidence="2 3" id="KW-0732">Signal</keyword>
<dbReference type="PANTHER" id="PTHR30483:SF6">
    <property type="entry name" value="PERIPLASMIC BINDING PROTEIN OF ABC TRANSPORTER FOR NATURAL AMINO ACIDS"/>
    <property type="match status" value="1"/>
</dbReference>
<dbReference type="Gene3D" id="3.40.50.2300">
    <property type="match status" value="2"/>
</dbReference>
<dbReference type="Proteomes" id="UP000255265">
    <property type="component" value="Unassembled WGS sequence"/>
</dbReference>
<comment type="caution">
    <text evidence="5">The sequence shown here is derived from an EMBL/GenBank/DDBJ whole genome shotgun (WGS) entry which is preliminary data.</text>
</comment>
<sequence>MKKHPTLACAAAGLLSLAVAGAAHAQTVSNDVVKIGLLNDQSGLFADMSGKMSIEAVKMAIDDFGGKVLGKPIQIVSADHQNKVDIGLAIARKWYEQEGVDMILDVPNSAIALGVQELTRQMNRVAIFTSPGTSDLTGKACSPNGVHWTYDTYAYASGAASGVMAEGGKSWFFITSDYAFGHALERDASAVVKAQGGQVLGAIRHPIGSSDFSSYLVQAQASKAQVIGLANGSADTINTMKQAREFGIGTGKQRIAALYMGINDVHSMGLAIGQDINLVEAFYWDQSPESRQWSERFYKVAGRMPSGVQASNYAATLHYLKAVQAAGTDEAGAVMKKMHEMKINDLMTKDGTIREDGRVMRDLYLYKIKKPSESKRPWDYYTVVRTIPAQQAFKAPDPACPLVKK</sequence>
<dbReference type="RefSeq" id="WP_114803204.1">
    <property type="nucleotide sequence ID" value="NZ_QQAV01000005.1"/>
</dbReference>
<organism evidence="5 6">
    <name type="scientific">Pseudacidovorax intermedius</name>
    <dbReference type="NCBI Taxonomy" id="433924"/>
    <lineage>
        <taxon>Bacteria</taxon>
        <taxon>Pseudomonadati</taxon>
        <taxon>Pseudomonadota</taxon>
        <taxon>Betaproteobacteria</taxon>
        <taxon>Burkholderiales</taxon>
        <taxon>Comamonadaceae</taxon>
        <taxon>Pseudacidovorax</taxon>
    </lineage>
</organism>
<dbReference type="CDD" id="cd06327">
    <property type="entry name" value="PBP1_SBP-like"/>
    <property type="match status" value="1"/>
</dbReference>
<evidence type="ECO:0000256" key="3">
    <source>
        <dbReference type="SAM" id="SignalP"/>
    </source>
</evidence>
<feature type="signal peptide" evidence="3">
    <location>
        <begin position="1"/>
        <end position="25"/>
    </location>
</feature>
<evidence type="ECO:0000259" key="4">
    <source>
        <dbReference type="Pfam" id="PF13458"/>
    </source>
</evidence>
<dbReference type="PANTHER" id="PTHR30483">
    <property type="entry name" value="LEUCINE-SPECIFIC-BINDING PROTEIN"/>
    <property type="match status" value="1"/>
</dbReference>
<keyword evidence="6" id="KW-1185">Reference proteome</keyword>
<name>A0A370FDS5_9BURK</name>
<dbReference type="OrthoDB" id="8887944at2"/>
<dbReference type="InterPro" id="IPR051010">
    <property type="entry name" value="BCAA_transport"/>
</dbReference>
<dbReference type="Pfam" id="PF13458">
    <property type="entry name" value="Peripla_BP_6"/>
    <property type="match status" value="1"/>
</dbReference>
<comment type="similarity">
    <text evidence="1">Belongs to the leucine-binding protein family.</text>
</comment>
<evidence type="ECO:0000313" key="5">
    <source>
        <dbReference type="EMBL" id="RDI24196.1"/>
    </source>
</evidence>
<feature type="chain" id="PRO_5016843391" evidence="3">
    <location>
        <begin position="26"/>
        <end position="405"/>
    </location>
</feature>
<protein>
    <submittedName>
        <fullName evidence="5">Amino acid/amide ABC transporter substrate-binding protein (HAAT family)</fullName>
    </submittedName>
</protein>
<evidence type="ECO:0000313" key="6">
    <source>
        <dbReference type="Proteomes" id="UP000255265"/>
    </source>
</evidence>
<proteinExistence type="inferred from homology"/>
<accession>A0A370FDS5</accession>
<dbReference type="AlphaFoldDB" id="A0A370FDS5"/>
<dbReference type="InterPro" id="IPR028081">
    <property type="entry name" value="Leu-bd"/>
</dbReference>